<evidence type="ECO:0000256" key="8">
    <source>
        <dbReference type="ARBA" id="ARBA00023140"/>
    </source>
</evidence>
<evidence type="ECO:0000256" key="3">
    <source>
        <dbReference type="ARBA" id="ARBA00006432"/>
    </source>
</evidence>
<evidence type="ECO:0000313" key="11">
    <source>
        <dbReference type="EMBL" id="CAH1102887.1"/>
    </source>
</evidence>
<dbReference type="AlphaFoldDB" id="A0A9P0CQJ3"/>
<sequence>MVIEDDKYVIHGDKSSIPVPQELLGEFIFDSLLNTHVEYDALVDAFTGKSISYQQILKDTCNLSEALQQFGCNSDTIISVCSENSLNFFTPVIASLYLGATVAPINHFYTEHELNHVLNLYRPKVVFCSIETIEKFLNLKLKMDFLEKIILIDEDTNRFDVENISAFVNRQLQGKLVNPKTFRPFTGANPCDNVSFIMSSSGTTGLPKGVMLTDRNILIRVVHSKDPLITTRPIYGNTVLGLMPFFHGFGLNVTLNSILNKEKVVVFKKFDEDVFLKTIQDFKISTVAIAPTLATFLAKSPKVKKYNLSCIEEIICGAAPMSKELENVLKKRLNVSQIRQAYGLTECNLAVTMMKRSDLLKPGSSGLVISMMSIKVRDPETGRSLGPNQVGEICIKGPMVMKGYYKNPQATKETFTEDGWLKSGDLGYYDEDKYFFIVDRLKELIKYKGYQVAPAELEAILLNHPKVLDVGVVGAPDEVAGELPLAFVAKKPGVDVTEQELVEAVAKIVSPQKRLRGGVVFVEAIPKNASGKILRRELRKRIPHSKINRESKL</sequence>
<dbReference type="Pfam" id="PF00501">
    <property type="entry name" value="AMP-binding"/>
    <property type="match status" value="1"/>
</dbReference>
<dbReference type="Gene3D" id="3.30.300.30">
    <property type="match status" value="1"/>
</dbReference>
<dbReference type="GO" id="GO:0005524">
    <property type="term" value="F:ATP binding"/>
    <property type="evidence" value="ECO:0007669"/>
    <property type="project" value="UniProtKB-KW"/>
</dbReference>
<keyword evidence="5" id="KW-0547">Nucleotide-binding</keyword>
<dbReference type="Pfam" id="PF13193">
    <property type="entry name" value="AMP-binding_C"/>
    <property type="match status" value="1"/>
</dbReference>
<feature type="domain" description="AMP-dependent synthetase/ligase" evidence="9">
    <location>
        <begin position="35"/>
        <end position="405"/>
    </location>
</feature>
<organism evidence="11 12">
    <name type="scientific">Psylliodes chrysocephalus</name>
    <dbReference type="NCBI Taxonomy" id="3402493"/>
    <lineage>
        <taxon>Eukaryota</taxon>
        <taxon>Metazoa</taxon>
        <taxon>Ecdysozoa</taxon>
        <taxon>Arthropoda</taxon>
        <taxon>Hexapoda</taxon>
        <taxon>Insecta</taxon>
        <taxon>Pterygota</taxon>
        <taxon>Neoptera</taxon>
        <taxon>Endopterygota</taxon>
        <taxon>Coleoptera</taxon>
        <taxon>Polyphaga</taxon>
        <taxon>Cucujiformia</taxon>
        <taxon>Chrysomeloidea</taxon>
        <taxon>Chrysomelidae</taxon>
        <taxon>Galerucinae</taxon>
        <taxon>Alticini</taxon>
        <taxon>Psylliodes</taxon>
    </lineage>
</organism>
<evidence type="ECO:0000313" key="12">
    <source>
        <dbReference type="Proteomes" id="UP001153636"/>
    </source>
</evidence>
<comment type="subcellular location">
    <subcellularLocation>
        <location evidence="2">Peroxisome</location>
    </subcellularLocation>
</comment>
<keyword evidence="4" id="KW-0479">Metal-binding</keyword>
<evidence type="ECO:0000256" key="7">
    <source>
        <dbReference type="ARBA" id="ARBA00022842"/>
    </source>
</evidence>
<evidence type="ECO:0000256" key="4">
    <source>
        <dbReference type="ARBA" id="ARBA00022723"/>
    </source>
</evidence>
<dbReference type="Gene3D" id="2.30.38.10">
    <property type="entry name" value="Luciferase, Domain 3"/>
    <property type="match status" value="1"/>
</dbReference>
<evidence type="ECO:0000259" key="10">
    <source>
        <dbReference type="Pfam" id="PF13193"/>
    </source>
</evidence>
<dbReference type="OrthoDB" id="10253869at2759"/>
<keyword evidence="8" id="KW-0576">Peroxisome</keyword>
<evidence type="ECO:0000256" key="6">
    <source>
        <dbReference type="ARBA" id="ARBA00022840"/>
    </source>
</evidence>
<comment type="cofactor">
    <cofactor evidence="1">
        <name>Mg(2+)</name>
        <dbReference type="ChEBI" id="CHEBI:18420"/>
    </cofactor>
</comment>
<dbReference type="GO" id="GO:0005777">
    <property type="term" value="C:peroxisome"/>
    <property type="evidence" value="ECO:0007669"/>
    <property type="project" value="UniProtKB-SubCell"/>
</dbReference>
<evidence type="ECO:0008006" key="13">
    <source>
        <dbReference type="Google" id="ProtNLM"/>
    </source>
</evidence>
<reference evidence="11" key="1">
    <citation type="submission" date="2022-01" db="EMBL/GenBank/DDBJ databases">
        <authorList>
            <person name="King R."/>
        </authorList>
    </citation>
    <scope>NUCLEOTIDE SEQUENCE</scope>
</reference>
<evidence type="ECO:0000256" key="1">
    <source>
        <dbReference type="ARBA" id="ARBA00001946"/>
    </source>
</evidence>
<keyword evidence="6" id="KW-0067">ATP-binding</keyword>
<dbReference type="InterPro" id="IPR045851">
    <property type="entry name" value="AMP-bd_C_sf"/>
</dbReference>
<protein>
    <recommendedName>
        <fullName evidence="13">Firefly luciferase</fullName>
    </recommendedName>
</protein>
<evidence type="ECO:0000256" key="5">
    <source>
        <dbReference type="ARBA" id="ARBA00022741"/>
    </source>
</evidence>
<dbReference type="EMBL" id="OV651825">
    <property type="protein sequence ID" value="CAH1102887.1"/>
    <property type="molecule type" value="Genomic_DNA"/>
</dbReference>
<gene>
    <name evidence="11" type="ORF">PSYICH_LOCUS4076</name>
</gene>
<accession>A0A9P0CQJ3</accession>
<dbReference type="GO" id="GO:0046872">
    <property type="term" value="F:metal ion binding"/>
    <property type="evidence" value="ECO:0007669"/>
    <property type="project" value="UniProtKB-KW"/>
</dbReference>
<proteinExistence type="inferred from homology"/>
<dbReference type="PANTHER" id="PTHR24096:SF423">
    <property type="entry name" value="GM05240P"/>
    <property type="match status" value="1"/>
</dbReference>
<dbReference type="InterPro" id="IPR000873">
    <property type="entry name" value="AMP-dep_synth/lig_dom"/>
</dbReference>
<comment type="similarity">
    <text evidence="3">Belongs to the ATP-dependent AMP-binding enzyme family.</text>
</comment>
<dbReference type="GO" id="GO:0016405">
    <property type="term" value="F:CoA-ligase activity"/>
    <property type="evidence" value="ECO:0007669"/>
    <property type="project" value="TreeGrafter"/>
</dbReference>
<dbReference type="InterPro" id="IPR025110">
    <property type="entry name" value="AMP-bd_C"/>
</dbReference>
<dbReference type="FunFam" id="3.30.300.30:FF:000007">
    <property type="entry name" value="4-coumarate--CoA ligase 2"/>
    <property type="match status" value="1"/>
</dbReference>
<dbReference type="Proteomes" id="UP001153636">
    <property type="component" value="Chromosome 13"/>
</dbReference>
<name>A0A9P0CQJ3_9CUCU</name>
<dbReference type="PANTHER" id="PTHR24096">
    <property type="entry name" value="LONG-CHAIN-FATTY-ACID--COA LIGASE"/>
    <property type="match status" value="1"/>
</dbReference>
<evidence type="ECO:0000256" key="2">
    <source>
        <dbReference type="ARBA" id="ARBA00004275"/>
    </source>
</evidence>
<evidence type="ECO:0000259" key="9">
    <source>
        <dbReference type="Pfam" id="PF00501"/>
    </source>
</evidence>
<keyword evidence="7" id="KW-0460">Magnesium</keyword>
<feature type="domain" description="AMP-binding enzyme C-terminal" evidence="10">
    <location>
        <begin position="456"/>
        <end position="532"/>
    </location>
</feature>
<keyword evidence="12" id="KW-1185">Reference proteome</keyword>
<dbReference type="SUPFAM" id="SSF56801">
    <property type="entry name" value="Acetyl-CoA synthetase-like"/>
    <property type="match status" value="1"/>
</dbReference>
<dbReference type="Gene3D" id="3.40.50.980">
    <property type="match status" value="2"/>
</dbReference>